<comment type="caution">
    <text evidence="6">The sequence shown here is derived from an EMBL/GenBank/DDBJ whole genome shotgun (WGS) entry which is preliminary data.</text>
</comment>
<dbReference type="Pfam" id="PF12833">
    <property type="entry name" value="HTH_18"/>
    <property type="match status" value="1"/>
</dbReference>
<dbReference type="PROSITE" id="PS01124">
    <property type="entry name" value="HTH_ARAC_FAMILY_2"/>
    <property type="match status" value="1"/>
</dbReference>
<dbReference type="PANTHER" id="PTHR43280:SF29">
    <property type="entry name" value="ARAC-FAMILY TRANSCRIPTIONAL REGULATOR"/>
    <property type="match status" value="1"/>
</dbReference>
<feature type="transmembrane region" description="Helical" evidence="4">
    <location>
        <begin position="196"/>
        <end position="217"/>
    </location>
</feature>
<evidence type="ECO:0000313" key="6">
    <source>
        <dbReference type="EMBL" id="MEF3833844.1"/>
    </source>
</evidence>
<sequence>MLFEDYLLLFLELLSGFSAIMIGLLFLTVKSKNQIANIFLVLFMWSLAWIILYGMYIDSEEDSNMTFYENIIFDSELLIIPSLFLYIIITINKSFNVWYLLLFLPGILFNILHIEEDSVLEIISILLFPVINLPLMIIAYRFLNKHKKKVANYYSELEYKTLSWIKSIIITVLILHFFLLFGEIAEILNERLGDLFLFLEILTTLFIVYWVGYNGFFQAQLFSDIPSIKTNYQDLNQGATDTPKNKIDNNEDFLEKFKEIETEIQTNKLFNNPNLNLRMLAASLDIKEKELSKLINQYSETNFYHFINRFRVNEFKSLLQSPKAEQLSILGLAQEAGFSSKSTFYTAFKTIEGMTPKQYELSLNKYE</sequence>
<keyword evidence="4" id="KW-0472">Membrane</keyword>
<keyword evidence="4" id="KW-1133">Transmembrane helix</keyword>
<evidence type="ECO:0000256" key="3">
    <source>
        <dbReference type="ARBA" id="ARBA00023163"/>
    </source>
</evidence>
<dbReference type="Gene3D" id="1.10.10.60">
    <property type="entry name" value="Homeodomain-like"/>
    <property type="match status" value="1"/>
</dbReference>
<dbReference type="EMBL" id="JAODOP010000004">
    <property type="protein sequence ID" value="MEF3833844.1"/>
    <property type="molecule type" value="Genomic_DNA"/>
</dbReference>
<organism evidence="6 7">
    <name type="scientific">Flavivirga spongiicola</name>
    <dbReference type="NCBI Taxonomy" id="421621"/>
    <lineage>
        <taxon>Bacteria</taxon>
        <taxon>Pseudomonadati</taxon>
        <taxon>Bacteroidota</taxon>
        <taxon>Flavobacteriia</taxon>
        <taxon>Flavobacteriales</taxon>
        <taxon>Flavobacteriaceae</taxon>
        <taxon>Flavivirga</taxon>
    </lineage>
</organism>
<keyword evidence="3" id="KW-0804">Transcription</keyword>
<dbReference type="SMART" id="SM00342">
    <property type="entry name" value="HTH_ARAC"/>
    <property type="match status" value="1"/>
</dbReference>
<feature type="transmembrane region" description="Helical" evidence="4">
    <location>
        <begin position="120"/>
        <end position="143"/>
    </location>
</feature>
<accession>A0ABU7XTL3</accession>
<keyword evidence="4" id="KW-0812">Transmembrane</keyword>
<evidence type="ECO:0000259" key="5">
    <source>
        <dbReference type="PROSITE" id="PS01124"/>
    </source>
</evidence>
<dbReference type="InterPro" id="IPR009057">
    <property type="entry name" value="Homeodomain-like_sf"/>
</dbReference>
<dbReference type="SUPFAM" id="SSF46689">
    <property type="entry name" value="Homeodomain-like"/>
    <property type="match status" value="1"/>
</dbReference>
<evidence type="ECO:0000256" key="1">
    <source>
        <dbReference type="ARBA" id="ARBA00023015"/>
    </source>
</evidence>
<feature type="transmembrane region" description="Helical" evidence="4">
    <location>
        <begin position="35"/>
        <end position="56"/>
    </location>
</feature>
<feature type="transmembrane region" description="Helical" evidence="4">
    <location>
        <begin position="71"/>
        <end position="89"/>
    </location>
</feature>
<dbReference type="InterPro" id="IPR018060">
    <property type="entry name" value="HTH_AraC"/>
</dbReference>
<feature type="transmembrane region" description="Helical" evidence="4">
    <location>
        <begin position="164"/>
        <end position="184"/>
    </location>
</feature>
<dbReference type="Proteomes" id="UP001337305">
    <property type="component" value="Unassembled WGS sequence"/>
</dbReference>
<gene>
    <name evidence="6" type="ORF">N1F79_11940</name>
</gene>
<dbReference type="RefSeq" id="WP_303306183.1">
    <property type="nucleotide sequence ID" value="NZ_JAODOP010000004.1"/>
</dbReference>
<dbReference type="PANTHER" id="PTHR43280">
    <property type="entry name" value="ARAC-FAMILY TRANSCRIPTIONAL REGULATOR"/>
    <property type="match status" value="1"/>
</dbReference>
<evidence type="ECO:0000256" key="2">
    <source>
        <dbReference type="ARBA" id="ARBA00023125"/>
    </source>
</evidence>
<feature type="domain" description="HTH araC/xylS-type" evidence="5">
    <location>
        <begin position="258"/>
        <end position="362"/>
    </location>
</feature>
<protein>
    <submittedName>
        <fullName evidence="6">Helix-turn-helix domain-containing protein</fullName>
    </submittedName>
</protein>
<name>A0ABU7XTL3_9FLAO</name>
<evidence type="ECO:0000313" key="7">
    <source>
        <dbReference type="Proteomes" id="UP001337305"/>
    </source>
</evidence>
<reference evidence="6 7" key="1">
    <citation type="submission" date="2022-09" db="EMBL/GenBank/DDBJ databases">
        <title>Genome sequencing of Flavivirga sp. MEBiC05379.</title>
        <authorList>
            <person name="Oh H.-M."/>
            <person name="Kwon K.K."/>
            <person name="Park M.J."/>
            <person name="Yang S.-H."/>
        </authorList>
    </citation>
    <scope>NUCLEOTIDE SEQUENCE [LARGE SCALE GENOMIC DNA]</scope>
    <source>
        <strain evidence="6 7">MEBiC05379</strain>
    </source>
</reference>
<proteinExistence type="predicted"/>
<feature type="transmembrane region" description="Helical" evidence="4">
    <location>
        <begin position="96"/>
        <end position="114"/>
    </location>
</feature>
<keyword evidence="7" id="KW-1185">Reference proteome</keyword>
<feature type="transmembrane region" description="Helical" evidence="4">
    <location>
        <begin position="6"/>
        <end position="28"/>
    </location>
</feature>
<keyword evidence="1" id="KW-0805">Transcription regulation</keyword>
<keyword evidence="2" id="KW-0238">DNA-binding</keyword>
<evidence type="ECO:0000256" key="4">
    <source>
        <dbReference type="SAM" id="Phobius"/>
    </source>
</evidence>